<keyword evidence="8" id="KW-0653">Protein transport</keyword>
<comment type="subcellular location">
    <subcellularLocation>
        <location evidence="2">Cytoplasm</location>
    </subcellularLocation>
    <subcellularLocation>
        <location evidence="1">Nucleus</location>
    </subcellularLocation>
</comment>
<evidence type="ECO:0000256" key="4">
    <source>
        <dbReference type="ARBA" id="ARBA00016856"/>
    </source>
</evidence>
<dbReference type="GO" id="GO:0005737">
    <property type="term" value="C:cytoplasm"/>
    <property type="evidence" value="ECO:0007669"/>
    <property type="project" value="UniProtKB-SubCell"/>
</dbReference>
<dbReference type="Pfam" id="PF10258">
    <property type="entry name" value="PHAX_RNA-bd"/>
    <property type="match status" value="1"/>
</dbReference>
<keyword evidence="9" id="KW-0539">Nucleus</keyword>
<dbReference type="GO" id="GO:0003723">
    <property type="term" value="F:RNA binding"/>
    <property type="evidence" value="ECO:0007669"/>
    <property type="project" value="UniProtKB-KW"/>
</dbReference>
<evidence type="ECO:0000256" key="2">
    <source>
        <dbReference type="ARBA" id="ARBA00004496"/>
    </source>
</evidence>
<dbReference type="GO" id="GO:0006408">
    <property type="term" value="P:snRNA export from nucleus"/>
    <property type="evidence" value="ECO:0007669"/>
    <property type="project" value="InterPro"/>
</dbReference>
<evidence type="ECO:0000256" key="6">
    <source>
        <dbReference type="ARBA" id="ARBA00022490"/>
    </source>
</evidence>
<dbReference type="FunFam" id="1.10.10.1440:FF:000001">
    <property type="entry name" value="phosphorylated adapter RNA export protein-like"/>
    <property type="match status" value="1"/>
</dbReference>
<sequence length="546" mass="60349">MGFQGKREKRSSSDIHAIPDNPRGLLVTYTPSLTSQRYSSDIYVVPDNPRGILVIYTPSLTIPEPQGFSSDIYAVPDSHRGFLVADTLSLTVPEPQRYSSDIYAVPDSHRGFLVADTPSLTALGLISSCALVTLTASDFYRPSVLGLDPDRFLGAVAYTPLERPATTTKTRDIKYSDSEEENNSADSDSNSDSDGNPKRPKLKKPGKAKGRPNSTSRPSQKYNVWSADVQENSLVDELESCGMKKKKKFNRDLGVESYNLPFSITKPNKTRSQGNFRGYKRHWQDTKVKDPSPELSYGDKRELPDLQKTVDSDANDLAQDIANKLCETKDDLVLKVVEVIGKEAAINFFNETKQIEGNGGMLVMKLDRRRTPGGVYFQLVKQSALTREQNVQIFGEPRQFFVAKKRANAQLRKQKAEELRRTLSADNLLPGLKTRAELTLDKIKKGDEIDGEPAVRNPPPSPATDGKDNSSDGVPDISDDTDTTNDEEGETTVITVQDNDSQDCQVVNVINPVVTNPVVINPVAGGRQLTSYDDDFLDLGCDMDTF</sequence>
<accession>A0A7R9NW10</accession>
<feature type="compositionally biased region" description="Low complexity" evidence="11">
    <location>
        <begin position="184"/>
        <end position="194"/>
    </location>
</feature>
<evidence type="ECO:0000259" key="12">
    <source>
        <dbReference type="Pfam" id="PF10258"/>
    </source>
</evidence>
<gene>
    <name evidence="13" type="ORF">TTEB3V08_LOCUS6314</name>
</gene>
<dbReference type="GO" id="GO:0015031">
    <property type="term" value="P:protein transport"/>
    <property type="evidence" value="ECO:0007669"/>
    <property type="project" value="UniProtKB-KW"/>
</dbReference>
<evidence type="ECO:0000256" key="7">
    <source>
        <dbReference type="ARBA" id="ARBA00022884"/>
    </source>
</evidence>
<feature type="region of interest" description="Disordered" evidence="11">
    <location>
        <begin position="443"/>
        <end position="487"/>
    </location>
</feature>
<evidence type="ECO:0000256" key="5">
    <source>
        <dbReference type="ARBA" id="ARBA00022448"/>
    </source>
</evidence>
<comment type="similarity">
    <text evidence="3">Belongs to the PHAX family.</text>
</comment>
<keyword evidence="7" id="KW-0694">RNA-binding</keyword>
<protein>
    <recommendedName>
        <fullName evidence="4">Phosphorylated adapter RNA export protein</fullName>
    </recommendedName>
    <alternativeName>
        <fullName evidence="10">RNA U small nuclear RNA export adapter protein</fullName>
    </alternativeName>
</protein>
<evidence type="ECO:0000256" key="11">
    <source>
        <dbReference type="SAM" id="MobiDB-lite"/>
    </source>
</evidence>
<dbReference type="InterPro" id="IPR039047">
    <property type="entry name" value="PHAX"/>
</dbReference>
<evidence type="ECO:0000256" key="8">
    <source>
        <dbReference type="ARBA" id="ARBA00022927"/>
    </source>
</evidence>
<dbReference type="InterPro" id="IPR019385">
    <property type="entry name" value="PHAX_RNA-binding_domain"/>
</dbReference>
<reference evidence="13" key="1">
    <citation type="submission" date="2020-11" db="EMBL/GenBank/DDBJ databases">
        <authorList>
            <person name="Tran Van P."/>
        </authorList>
    </citation>
    <scope>NUCLEOTIDE SEQUENCE</scope>
</reference>
<keyword evidence="5" id="KW-0813">Transport</keyword>
<evidence type="ECO:0000256" key="9">
    <source>
        <dbReference type="ARBA" id="ARBA00023242"/>
    </source>
</evidence>
<dbReference type="AlphaFoldDB" id="A0A7R9NW10"/>
<feature type="region of interest" description="Disordered" evidence="11">
    <location>
        <begin position="166"/>
        <end position="225"/>
    </location>
</feature>
<evidence type="ECO:0000256" key="3">
    <source>
        <dbReference type="ARBA" id="ARBA00006094"/>
    </source>
</evidence>
<organism evidence="13">
    <name type="scientific">Timema tahoe</name>
    <dbReference type="NCBI Taxonomy" id="61484"/>
    <lineage>
        <taxon>Eukaryota</taxon>
        <taxon>Metazoa</taxon>
        <taxon>Ecdysozoa</taxon>
        <taxon>Arthropoda</taxon>
        <taxon>Hexapoda</taxon>
        <taxon>Insecta</taxon>
        <taxon>Pterygota</taxon>
        <taxon>Neoptera</taxon>
        <taxon>Polyneoptera</taxon>
        <taxon>Phasmatodea</taxon>
        <taxon>Timematodea</taxon>
        <taxon>Timematoidea</taxon>
        <taxon>Timematidae</taxon>
        <taxon>Timema</taxon>
    </lineage>
</organism>
<name>A0A7R9NW10_9NEOP</name>
<feature type="domain" description="Phosphorylated adapter RNA export protein RNA-binding" evidence="12">
    <location>
        <begin position="317"/>
        <end position="397"/>
    </location>
</feature>
<dbReference type="EMBL" id="OE002211">
    <property type="protein sequence ID" value="CAD7458331.1"/>
    <property type="molecule type" value="Genomic_DNA"/>
</dbReference>
<feature type="compositionally biased region" description="Polar residues" evidence="11">
    <location>
        <begin position="213"/>
        <end position="225"/>
    </location>
</feature>
<feature type="compositionally biased region" description="Basic residues" evidence="11">
    <location>
        <begin position="198"/>
        <end position="210"/>
    </location>
</feature>
<keyword evidence="6" id="KW-0963">Cytoplasm</keyword>
<proteinExistence type="inferred from homology"/>
<dbReference type="PANTHER" id="PTHR13135">
    <property type="entry name" value="CYTOSOLIC RESINIFERATOXIN BINDING PROTEIN RBP-26"/>
    <property type="match status" value="1"/>
</dbReference>
<dbReference type="Gene3D" id="1.10.10.1440">
    <property type="entry name" value="PHAX RNA-binding domain"/>
    <property type="match status" value="1"/>
</dbReference>
<dbReference type="GO" id="GO:0005634">
    <property type="term" value="C:nucleus"/>
    <property type="evidence" value="ECO:0007669"/>
    <property type="project" value="UniProtKB-SubCell"/>
</dbReference>
<evidence type="ECO:0000256" key="10">
    <source>
        <dbReference type="ARBA" id="ARBA00030834"/>
    </source>
</evidence>
<feature type="compositionally biased region" description="Acidic residues" evidence="11">
    <location>
        <begin position="477"/>
        <end position="487"/>
    </location>
</feature>
<evidence type="ECO:0000256" key="1">
    <source>
        <dbReference type="ARBA" id="ARBA00004123"/>
    </source>
</evidence>
<evidence type="ECO:0000313" key="13">
    <source>
        <dbReference type="EMBL" id="CAD7458331.1"/>
    </source>
</evidence>
<dbReference type="InterPro" id="IPR038092">
    <property type="entry name" value="PHAX_RNA-binding_sf"/>
</dbReference>
<dbReference type="PANTHER" id="PTHR13135:SF0">
    <property type="entry name" value="PHOSPHORYLATED ADAPTER RNA EXPORT PROTEIN"/>
    <property type="match status" value="1"/>
</dbReference>